<dbReference type="EMBL" id="QHBU01000016">
    <property type="protein sequence ID" value="PZR83957.1"/>
    <property type="molecule type" value="Genomic_DNA"/>
</dbReference>
<name>A0A2W5ZJ86_9BACT</name>
<organism evidence="2 3">
    <name type="scientific">Candidatus Aeolococcus gillhamiae</name>
    <dbReference type="NCBI Taxonomy" id="3127015"/>
    <lineage>
        <taxon>Bacteria</taxon>
        <taxon>Bacillati</taxon>
        <taxon>Candidatus Dormiibacterota</taxon>
        <taxon>Candidatus Dormibacteria</taxon>
        <taxon>Candidatus Aeolococcales</taxon>
        <taxon>Candidatus Aeolococcaceae</taxon>
        <taxon>Candidatus Aeolococcus</taxon>
    </lineage>
</organism>
<evidence type="ECO:0000313" key="2">
    <source>
        <dbReference type="EMBL" id="PZR83957.1"/>
    </source>
</evidence>
<feature type="signal peptide" evidence="1">
    <location>
        <begin position="1"/>
        <end position="20"/>
    </location>
</feature>
<dbReference type="Pfam" id="PF11948">
    <property type="entry name" value="DUF3465"/>
    <property type="match status" value="1"/>
</dbReference>
<accession>A0A2W5ZJ86</accession>
<evidence type="ECO:0008006" key="4">
    <source>
        <dbReference type="Google" id="ProtNLM"/>
    </source>
</evidence>
<keyword evidence="1" id="KW-0732">Signal</keyword>
<gene>
    <name evidence="2" type="ORF">DLM65_00840</name>
</gene>
<evidence type="ECO:0000256" key="1">
    <source>
        <dbReference type="SAM" id="SignalP"/>
    </source>
</evidence>
<comment type="caution">
    <text evidence="2">The sequence shown here is derived from an EMBL/GenBank/DDBJ whole genome shotgun (WGS) entry which is preliminary data.</text>
</comment>
<proteinExistence type="predicted"/>
<reference evidence="2 3" key="1">
    <citation type="journal article" date="2017" name="Nature">
        <title>Atmospheric trace gases support primary production in Antarctic desert surface soil.</title>
        <authorList>
            <person name="Ji M."/>
            <person name="Greening C."/>
            <person name="Vanwonterghem I."/>
            <person name="Carere C.R."/>
            <person name="Bay S.K."/>
            <person name="Steen J.A."/>
            <person name="Montgomery K."/>
            <person name="Lines T."/>
            <person name="Beardall J."/>
            <person name="van Dorst J."/>
            <person name="Snape I."/>
            <person name="Stott M.B."/>
            <person name="Hugenholtz P."/>
            <person name="Ferrari B.C."/>
        </authorList>
    </citation>
    <scope>NUCLEOTIDE SEQUENCE [LARGE SCALE GENOMIC DNA]</scope>
    <source>
        <strain evidence="2">RRmetagenome_bin12</strain>
    </source>
</reference>
<protein>
    <recommendedName>
        <fullName evidence="4">DUF3465 domain-containing protein</fullName>
    </recommendedName>
</protein>
<dbReference type="InterPro" id="IPR021856">
    <property type="entry name" value="DUF3465"/>
</dbReference>
<sequence length="133" mass="14029">MGPVRRVAWPGALVVAVALAACNDVDNAAFDSAYQSRNSAEVTVRATVTMLLPDAPAGAEGAHQRFDVTVDGTTVEIDHNLSLAPRVPVVAGQTVVIHGQFEPDPGHPVIHYTHHATGSHEGGWIQLNGSTYE</sequence>
<dbReference type="PROSITE" id="PS51257">
    <property type="entry name" value="PROKAR_LIPOPROTEIN"/>
    <property type="match status" value="1"/>
</dbReference>
<evidence type="ECO:0000313" key="3">
    <source>
        <dbReference type="Proteomes" id="UP000248724"/>
    </source>
</evidence>
<dbReference type="Proteomes" id="UP000248724">
    <property type="component" value="Unassembled WGS sequence"/>
</dbReference>
<dbReference type="AlphaFoldDB" id="A0A2W5ZJ86"/>
<feature type="chain" id="PRO_5016174406" description="DUF3465 domain-containing protein" evidence="1">
    <location>
        <begin position="21"/>
        <end position="133"/>
    </location>
</feature>